<comment type="caution">
    <text evidence="7">The sequence shown here is derived from an EMBL/GenBank/DDBJ whole genome shotgun (WGS) entry which is preliminary data.</text>
</comment>
<organism evidence="7 8">
    <name type="scientific">Leucocoprinus birnbaumii</name>
    <dbReference type="NCBI Taxonomy" id="56174"/>
    <lineage>
        <taxon>Eukaryota</taxon>
        <taxon>Fungi</taxon>
        <taxon>Dikarya</taxon>
        <taxon>Basidiomycota</taxon>
        <taxon>Agaricomycotina</taxon>
        <taxon>Agaricomycetes</taxon>
        <taxon>Agaricomycetidae</taxon>
        <taxon>Agaricales</taxon>
        <taxon>Agaricineae</taxon>
        <taxon>Agaricaceae</taxon>
        <taxon>Leucocoprinus</taxon>
    </lineage>
</organism>
<feature type="transmembrane region" description="Helical" evidence="6">
    <location>
        <begin position="371"/>
        <end position="396"/>
    </location>
</feature>
<gene>
    <name evidence="7" type="ORF">NP233_g6302</name>
</gene>
<evidence type="ECO:0008006" key="9">
    <source>
        <dbReference type="Google" id="ProtNLM"/>
    </source>
</evidence>
<dbReference type="GO" id="GO:0055085">
    <property type="term" value="P:transmembrane transport"/>
    <property type="evidence" value="ECO:0007669"/>
    <property type="project" value="InterPro"/>
</dbReference>
<feature type="compositionally biased region" description="Low complexity" evidence="5">
    <location>
        <begin position="180"/>
        <end position="193"/>
    </location>
</feature>
<feature type="transmembrane region" description="Helical" evidence="6">
    <location>
        <begin position="6"/>
        <end position="34"/>
    </location>
</feature>
<dbReference type="Proteomes" id="UP001213000">
    <property type="component" value="Unassembled WGS sequence"/>
</dbReference>
<dbReference type="EMBL" id="JANIEX010000406">
    <property type="protein sequence ID" value="KAJ3567529.1"/>
    <property type="molecule type" value="Genomic_DNA"/>
</dbReference>
<dbReference type="InterPro" id="IPR004776">
    <property type="entry name" value="Mem_transp_PIN-like"/>
</dbReference>
<accession>A0AAD5YQ48</accession>
<dbReference type="GO" id="GO:0016020">
    <property type="term" value="C:membrane"/>
    <property type="evidence" value="ECO:0007669"/>
    <property type="project" value="UniProtKB-SubCell"/>
</dbReference>
<feature type="transmembrane region" description="Helical" evidence="6">
    <location>
        <begin position="219"/>
        <end position="238"/>
    </location>
</feature>
<reference evidence="7" key="1">
    <citation type="submission" date="2022-07" db="EMBL/GenBank/DDBJ databases">
        <title>Genome Sequence of Leucocoprinus birnbaumii.</title>
        <authorList>
            <person name="Buettner E."/>
        </authorList>
    </citation>
    <scope>NUCLEOTIDE SEQUENCE</scope>
    <source>
        <strain evidence="7">VT141</strain>
    </source>
</reference>
<evidence type="ECO:0000256" key="4">
    <source>
        <dbReference type="ARBA" id="ARBA00023136"/>
    </source>
</evidence>
<evidence type="ECO:0000256" key="6">
    <source>
        <dbReference type="SAM" id="Phobius"/>
    </source>
</evidence>
<keyword evidence="4 6" id="KW-0472">Membrane</keyword>
<feature type="region of interest" description="Disordered" evidence="5">
    <location>
        <begin position="172"/>
        <end position="195"/>
    </location>
</feature>
<protein>
    <recommendedName>
        <fullName evidence="9">Auxin efflux carrier</fullName>
    </recommendedName>
</protein>
<keyword evidence="2 6" id="KW-0812">Transmembrane</keyword>
<sequence length="403" mass="43634">MSSASIIAISGALQGSLSVIITILYGVAAARFNIVSPTTTRDVSRLCADILLPALLFTSIGKNLSFSQLLLYLPIVLWSLVCILISTILGKLAARWLKLPSWIVALSTFNNSTSLPILLTQIFAETGILSRIAGADVDAAVERATTFYLVNSLVAKIATFTVGPSLFDQNSLTSKESKSETPFTTTPSPEMSEVSALLPKHRVSTKIPSTSIRRRFRSFSPVTWSAILATGIGLYPPLHRLFFSPQEEGGYFSVSISGSLSNIGRLFASLQTLIVGAKLSRSFERHSNQESSNPPAKALIVILVIRFVLWSFISVPFIYCLALYTDLLPADPVMWWCMILIPVGPPAMTLSTLVDVINVGESDKNMVARTLAFMYGVTPVMSLAVVAALKACVVVMEKKGMAY</sequence>
<evidence type="ECO:0000256" key="3">
    <source>
        <dbReference type="ARBA" id="ARBA00022989"/>
    </source>
</evidence>
<evidence type="ECO:0000256" key="2">
    <source>
        <dbReference type="ARBA" id="ARBA00022692"/>
    </source>
</evidence>
<feature type="transmembrane region" description="Helical" evidence="6">
    <location>
        <begin position="333"/>
        <end position="359"/>
    </location>
</feature>
<feature type="transmembrane region" description="Helical" evidence="6">
    <location>
        <begin position="70"/>
        <end position="89"/>
    </location>
</feature>
<evidence type="ECO:0000256" key="5">
    <source>
        <dbReference type="SAM" id="MobiDB-lite"/>
    </source>
</evidence>
<dbReference type="PANTHER" id="PTHR31794">
    <property type="entry name" value="AUXIN EFFLUX TRANSPORTER FAMILY PROTEIN (EUROFUNG)"/>
    <property type="match status" value="1"/>
</dbReference>
<evidence type="ECO:0000313" key="8">
    <source>
        <dbReference type="Proteomes" id="UP001213000"/>
    </source>
</evidence>
<dbReference type="AlphaFoldDB" id="A0AAD5YQ48"/>
<dbReference type="GO" id="GO:0005783">
    <property type="term" value="C:endoplasmic reticulum"/>
    <property type="evidence" value="ECO:0007669"/>
    <property type="project" value="TreeGrafter"/>
</dbReference>
<evidence type="ECO:0000256" key="1">
    <source>
        <dbReference type="ARBA" id="ARBA00004141"/>
    </source>
</evidence>
<dbReference type="PANTHER" id="PTHR31794:SF4">
    <property type="entry name" value="AUXIN EFFLUX TRANSPORTER FAMILY PROTEIN (EUROFUNG)"/>
    <property type="match status" value="1"/>
</dbReference>
<comment type="subcellular location">
    <subcellularLocation>
        <location evidence="1">Membrane</location>
        <topology evidence="1">Multi-pass membrane protein</topology>
    </subcellularLocation>
</comment>
<evidence type="ECO:0000313" key="7">
    <source>
        <dbReference type="EMBL" id="KAJ3567529.1"/>
    </source>
</evidence>
<name>A0AAD5YQ48_9AGAR</name>
<keyword evidence="8" id="KW-1185">Reference proteome</keyword>
<proteinExistence type="predicted"/>
<feature type="transmembrane region" description="Helical" evidence="6">
    <location>
        <begin position="298"/>
        <end position="321"/>
    </location>
</feature>
<dbReference type="Pfam" id="PF03547">
    <property type="entry name" value="Mem_trans"/>
    <property type="match status" value="1"/>
</dbReference>
<keyword evidence="3 6" id="KW-1133">Transmembrane helix</keyword>